<accession>A0A413RUL1</accession>
<dbReference type="CDD" id="cd04301">
    <property type="entry name" value="NAT_SF"/>
    <property type="match status" value="1"/>
</dbReference>
<dbReference type="PANTHER" id="PTHR13355:SF15">
    <property type="entry name" value="GCN5-RELATED N-ACETYLTRANSFERASE 3, CHLOROPLASTIC"/>
    <property type="match status" value="1"/>
</dbReference>
<proteinExistence type="predicted"/>
<dbReference type="PANTHER" id="PTHR13355">
    <property type="entry name" value="GLUCOSAMINE 6-PHOSPHATE N-ACETYLTRANSFERASE"/>
    <property type="match status" value="1"/>
</dbReference>
<dbReference type="EMBL" id="QSFO01000021">
    <property type="protein sequence ID" value="RHA51985.1"/>
    <property type="molecule type" value="Genomic_DNA"/>
</dbReference>
<dbReference type="GO" id="GO:0008080">
    <property type="term" value="F:N-acetyltransferase activity"/>
    <property type="evidence" value="ECO:0007669"/>
    <property type="project" value="TreeGrafter"/>
</dbReference>
<evidence type="ECO:0000313" key="2">
    <source>
        <dbReference type="EMBL" id="RHA51985.1"/>
    </source>
</evidence>
<comment type="caution">
    <text evidence="2">The sequence shown here is derived from an EMBL/GenBank/DDBJ whole genome shotgun (WGS) entry which is preliminary data.</text>
</comment>
<dbReference type="AlphaFoldDB" id="A0A413RUL1"/>
<protein>
    <submittedName>
        <fullName evidence="2">GNAT family N-acetyltransferase</fullName>
    </submittedName>
</protein>
<feature type="domain" description="N-acetyltransferase" evidence="1">
    <location>
        <begin position="12"/>
        <end position="144"/>
    </location>
</feature>
<evidence type="ECO:0000259" key="1">
    <source>
        <dbReference type="PROSITE" id="PS51186"/>
    </source>
</evidence>
<dbReference type="InterPro" id="IPR000182">
    <property type="entry name" value="GNAT_dom"/>
</dbReference>
<dbReference type="RefSeq" id="WP_118025868.1">
    <property type="nucleotide sequence ID" value="NZ_JBGLBX010000003.1"/>
</dbReference>
<reference evidence="2 3" key="1">
    <citation type="submission" date="2018-08" db="EMBL/GenBank/DDBJ databases">
        <title>A genome reference for cultivated species of the human gut microbiota.</title>
        <authorList>
            <person name="Zou Y."/>
            <person name="Xue W."/>
            <person name="Luo G."/>
        </authorList>
    </citation>
    <scope>NUCLEOTIDE SEQUENCE [LARGE SCALE GENOMIC DNA]</scope>
    <source>
        <strain evidence="2 3">AM43-2</strain>
    </source>
</reference>
<dbReference type="SUPFAM" id="SSF55729">
    <property type="entry name" value="Acyl-CoA N-acyltransferases (Nat)"/>
    <property type="match status" value="1"/>
</dbReference>
<dbReference type="PROSITE" id="PS51186">
    <property type="entry name" value="GNAT"/>
    <property type="match status" value="1"/>
</dbReference>
<sequence length="144" mass="16532">MKLFHGSNIGGIKILEPQLADHDRPYIYMATIEVVEFFYNLHSKENIKKDIKKECEGKFVGAGGVSYYNVMPTYHNHTGRKAYIMNMYTKPEYRRKGIAIKTLELLVKDAQEKGITDISLEATDIGKPLYEKFGFVAMESEMKL</sequence>
<dbReference type="Pfam" id="PF00583">
    <property type="entry name" value="Acetyltransf_1"/>
    <property type="match status" value="1"/>
</dbReference>
<gene>
    <name evidence="2" type="ORF">DW929_11945</name>
</gene>
<dbReference type="Proteomes" id="UP000284598">
    <property type="component" value="Unassembled WGS sequence"/>
</dbReference>
<dbReference type="InterPro" id="IPR016181">
    <property type="entry name" value="Acyl_CoA_acyltransferase"/>
</dbReference>
<evidence type="ECO:0000313" key="3">
    <source>
        <dbReference type="Proteomes" id="UP000284598"/>
    </source>
</evidence>
<dbReference type="Gene3D" id="3.40.630.30">
    <property type="match status" value="1"/>
</dbReference>
<dbReference type="InterPro" id="IPR039143">
    <property type="entry name" value="GNPNAT1-like"/>
</dbReference>
<organism evidence="2 3">
    <name type="scientific">Eubacterium ventriosum</name>
    <dbReference type="NCBI Taxonomy" id="39496"/>
    <lineage>
        <taxon>Bacteria</taxon>
        <taxon>Bacillati</taxon>
        <taxon>Bacillota</taxon>
        <taxon>Clostridia</taxon>
        <taxon>Eubacteriales</taxon>
        <taxon>Eubacteriaceae</taxon>
        <taxon>Eubacterium</taxon>
    </lineage>
</organism>
<name>A0A413RUL1_9FIRM</name>
<keyword evidence="2" id="KW-0808">Transferase</keyword>